<organism evidence="1 2">
    <name type="scientific">Microvirga flocculans</name>
    <dbReference type="NCBI Taxonomy" id="217168"/>
    <lineage>
        <taxon>Bacteria</taxon>
        <taxon>Pseudomonadati</taxon>
        <taxon>Pseudomonadota</taxon>
        <taxon>Alphaproteobacteria</taxon>
        <taxon>Hyphomicrobiales</taxon>
        <taxon>Methylobacteriaceae</taxon>
        <taxon>Microvirga</taxon>
    </lineage>
</organism>
<evidence type="ECO:0000313" key="2">
    <source>
        <dbReference type="Proteomes" id="UP000519439"/>
    </source>
</evidence>
<accession>A0A7W6ICU6</accession>
<name>A0A7W6ICU6_9HYPH</name>
<dbReference type="AlphaFoldDB" id="A0A7W6ICU6"/>
<evidence type="ECO:0000313" key="1">
    <source>
        <dbReference type="EMBL" id="MBB4039112.1"/>
    </source>
</evidence>
<comment type="caution">
    <text evidence="1">The sequence shown here is derived from an EMBL/GenBank/DDBJ whole genome shotgun (WGS) entry which is preliminary data.</text>
</comment>
<protein>
    <submittedName>
        <fullName evidence="1">Uncharacterized protein</fullName>
    </submittedName>
</protein>
<proteinExistence type="predicted"/>
<dbReference type="RefSeq" id="WP_027314942.1">
    <property type="nucleotide sequence ID" value="NZ_JACIDC010000002.1"/>
</dbReference>
<dbReference type="Proteomes" id="UP000519439">
    <property type="component" value="Unassembled WGS sequence"/>
</dbReference>
<gene>
    <name evidence="1" type="ORF">GGR34_000747</name>
</gene>
<dbReference type="EMBL" id="JACIDC010000002">
    <property type="protein sequence ID" value="MBB4039112.1"/>
    <property type="molecule type" value="Genomic_DNA"/>
</dbReference>
<reference evidence="1 2" key="1">
    <citation type="submission" date="2020-08" db="EMBL/GenBank/DDBJ databases">
        <title>Genomic Encyclopedia of Type Strains, Phase IV (KMG-IV): sequencing the most valuable type-strain genomes for metagenomic binning, comparative biology and taxonomic classification.</title>
        <authorList>
            <person name="Goeker M."/>
        </authorList>
    </citation>
    <scope>NUCLEOTIDE SEQUENCE [LARGE SCALE GENOMIC DNA]</scope>
    <source>
        <strain evidence="1 2">DSM 15743</strain>
    </source>
</reference>
<keyword evidence="2" id="KW-1185">Reference proteome</keyword>
<sequence length="193" mass="21627">MLVIPYELYESYQGTLEARVEAFKAALAHHATTVDEPAPIEDALVERLARSGEPFESAPPPPPNEVEPVEPIVIEPEEPQVTAGQAKVTLARYKRVPVMANYLIDGYVTETQAVHEDGTPAWFITPDPAVEGENLLELTEAVIAQYPLDIRMWYQAALHWKKSNPYVRGIALELGLTDEHLDELFFYASQLEE</sequence>